<dbReference type="Proteomes" id="UP000193560">
    <property type="component" value="Unassembled WGS sequence"/>
</dbReference>
<keyword evidence="8" id="KW-1185">Reference proteome</keyword>
<organism evidence="7 8">
    <name type="scientific">Absidia repens</name>
    <dbReference type="NCBI Taxonomy" id="90262"/>
    <lineage>
        <taxon>Eukaryota</taxon>
        <taxon>Fungi</taxon>
        <taxon>Fungi incertae sedis</taxon>
        <taxon>Mucoromycota</taxon>
        <taxon>Mucoromycotina</taxon>
        <taxon>Mucoromycetes</taxon>
        <taxon>Mucorales</taxon>
        <taxon>Cunninghamellaceae</taxon>
        <taxon>Absidia</taxon>
    </lineage>
</organism>
<feature type="binding site" evidence="4">
    <location>
        <position position="150"/>
    </location>
    <ligand>
        <name>Zn(2+)</name>
        <dbReference type="ChEBI" id="CHEBI:29105"/>
    </ligand>
</feature>
<feature type="region of interest" description="Disordered" evidence="5">
    <location>
        <begin position="342"/>
        <end position="413"/>
    </location>
</feature>
<keyword evidence="4" id="KW-0862">Zinc</keyword>
<evidence type="ECO:0000313" key="8">
    <source>
        <dbReference type="Proteomes" id="UP000193560"/>
    </source>
</evidence>
<dbReference type="SUPFAM" id="SSF52467">
    <property type="entry name" value="DHS-like NAD/FAD-binding domain"/>
    <property type="match status" value="1"/>
</dbReference>
<evidence type="ECO:0000256" key="1">
    <source>
        <dbReference type="ARBA" id="ARBA00006924"/>
    </source>
</evidence>
<evidence type="ECO:0000256" key="2">
    <source>
        <dbReference type="ARBA" id="ARBA00022679"/>
    </source>
</evidence>
<proteinExistence type="inferred from homology"/>
<accession>A0A1X2ICU3</accession>
<dbReference type="PANTHER" id="PTHR11085:SF8">
    <property type="entry name" value="NAD-DEPENDENT HISTONE DEACETYLASE HST3"/>
    <property type="match status" value="1"/>
</dbReference>
<dbReference type="InterPro" id="IPR050134">
    <property type="entry name" value="NAD-dep_sirtuin_deacylases"/>
</dbReference>
<dbReference type="PANTHER" id="PTHR11085">
    <property type="entry name" value="NAD-DEPENDENT PROTEIN DEACYLASE SIRTUIN-5, MITOCHONDRIAL-RELATED"/>
    <property type="match status" value="1"/>
</dbReference>
<keyword evidence="4" id="KW-0479">Metal-binding</keyword>
<sequence length="413" mass="45987">MKVRFSTSDPPEVIDPHVTDLAACLARSKRAVVITGAGISCNSGIPDFRSSDGLYNLVKKKHPDVVLRGKELFDAMLFKDVQQKRCFYTFMAELKTLIGNAQPTATHNFISGMKNKGQLLRCYTQNIDCLESNLDQQLVQLHGSMDKVYCTLCSASYDFSTVYQDQFRSGEPPLCPKCETNGNERQRLGKRSLAMGTLRPAVVLYNEEHPNGESIGLAQATDIKKRPDLLIVMGTSLKIIALKKFIKQMAKSIHTNHPRTGCVIFVNKTKPTKEWDSVFDYQVMGDADTWVGLTEEKLMDTKALAAAKVRLRLAIKRQSEEDEEDEVDQDKENIDIITTTTTATTTVTKGRKRSSPTSSTMTTSSSTKITIKRSDSFRTSSSSSPETATVKKQPLMDSLDEWIGKSKKRGKTS</sequence>
<dbReference type="GO" id="GO:0070403">
    <property type="term" value="F:NAD+ binding"/>
    <property type="evidence" value="ECO:0007669"/>
    <property type="project" value="InterPro"/>
</dbReference>
<evidence type="ECO:0000256" key="3">
    <source>
        <dbReference type="ARBA" id="ARBA00023027"/>
    </source>
</evidence>
<dbReference type="InterPro" id="IPR026590">
    <property type="entry name" value="Ssirtuin_cat_dom"/>
</dbReference>
<feature type="domain" description="Deacetylase sirtuin-type" evidence="6">
    <location>
        <begin position="11"/>
        <end position="302"/>
    </location>
</feature>
<dbReference type="GO" id="GO:0046872">
    <property type="term" value="F:metal ion binding"/>
    <property type="evidence" value="ECO:0007669"/>
    <property type="project" value="UniProtKB-KW"/>
</dbReference>
<dbReference type="InterPro" id="IPR029035">
    <property type="entry name" value="DHS-like_NAD/FAD-binding_dom"/>
</dbReference>
<dbReference type="InterPro" id="IPR003000">
    <property type="entry name" value="Sirtuin"/>
</dbReference>
<keyword evidence="3" id="KW-0520">NAD</keyword>
<feature type="active site" description="Proton acceptor" evidence="4">
    <location>
        <position position="142"/>
    </location>
</feature>
<gene>
    <name evidence="7" type="ORF">BCR42DRAFT_492748</name>
</gene>
<evidence type="ECO:0000256" key="5">
    <source>
        <dbReference type="SAM" id="MobiDB-lite"/>
    </source>
</evidence>
<dbReference type="OrthoDB" id="2919105at2759"/>
<feature type="binding site" evidence="4">
    <location>
        <position position="153"/>
    </location>
    <ligand>
        <name>Zn(2+)</name>
        <dbReference type="ChEBI" id="CHEBI:29105"/>
    </ligand>
</feature>
<name>A0A1X2ICU3_9FUNG</name>
<feature type="binding site" evidence="4">
    <location>
        <position position="175"/>
    </location>
    <ligand>
        <name>Zn(2+)</name>
        <dbReference type="ChEBI" id="CHEBI:29105"/>
    </ligand>
</feature>
<dbReference type="Pfam" id="PF02146">
    <property type="entry name" value="SIR2"/>
    <property type="match status" value="1"/>
</dbReference>
<feature type="compositionally biased region" description="Low complexity" evidence="5">
    <location>
        <begin position="355"/>
        <end position="369"/>
    </location>
</feature>
<dbReference type="STRING" id="90262.A0A1X2ICU3"/>
<comment type="caution">
    <text evidence="7">The sequence shown here is derived from an EMBL/GenBank/DDBJ whole genome shotgun (WGS) entry which is preliminary data.</text>
</comment>
<dbReference type="GO" id="GO:0017136">
    <property type="term" value="F:histone deacetylase activity, NAD-dependent"/>
    <property type="evidence" value="ECO:0007669"/>
    <property type="project" value="TreeGrafter"/>
</dbReference>
<dbReference type="Gene3D" id="3.40.50.1220">
    <property type="entry name" value="TPP-binding domain"/>
    <property type="match status" value="1"/>
</dbReference>
<keyword evidence="2" id="KW-0808">Transferase</keyword>
<dbReference type="InterPro" id="IPR026591">
    <property type="entry name" value="Sirtuin_cat_small_dom_sf"/>
</dbReference>
<dbReference type="Gene3D" id="3.30.1600.10">
    <property type="entry name" value="SIR2/SIRT2 'Small Domain"/>
    <property type="match status" value="1"/>
</dbReference>
<feature type="binding site" evidence="4">
    <location>
        <position position="178"/>
    </location>
    <ligand>
        <name>Zn(2+)</name>
        <dbReference type="ChEBI" id="CHEBI:29105"/>
    </ligand>
</feature>
<evidence type="ECO:0000313" key="7">
    <source>
        <dbReference type="EMBL" id="ORZ14113.1"/>
    </source>
</evidence>
<evidence type="ECO:0000256" key="4">
    <source>
        <dbReference type="PROSITE-ProRule" id="PRU00236"/>
    </source>
</evidence>
<dbReference type="GO" id="GO:0005634">
    <property type="term" value="C:nucleus"/>
    <property type="evidence" value="ECO:0007669"/>
    <property type="project" value="TreeGrafter"/>
</dbReference>
<evidence type="ECO:0000259" key="6">
    <source>
        <dbReference type="PROSITE" id="PS50305"/>
    </source>
</evidence>
<dbReference type="PROSITE" id="PS50305">
    <property type="entry name" value="SIRTUIN"/>
    <property type="match status" value="1"/>
</dbReference>
<comment type="similarity">
    <text evidence="1">Belongs to the sirtuin family. Class I subfamily.</text>
</comment>
<reference evidence="7 8" key="1">
    <citation type="submission" date="2016-07" db="EMBL/GenBank/DDBJ databases">
        <title>Pervasive Adenine N6-methylation of Active Genes in Fungi.</title>
        <authorList>
            <consortium name="DOE Joint Genome Institute"/>
            <person name="Mondo S.J."/>
            <person name="Dannebaum R.O."/>
            <person name="Kuo R.C."/>
            <person name="Labutti K."/>
            <person name="Haridas S."/>
            <person name="Kuo A."/>
            <person name="Salamov A."/>
            <person name="Ahrendt S.R."/>
            <person name="Lipzen A."/>
            <person name="Sullivan W."/>
            <person name="Andreopoulos W.B."/>
            <person name="Clum A."/>
            <person name="Lindquist E."/>
            <person name="Daum C."/>
            <person name="Ramamoorthy G.K."/>
            <person name="Gryganskyi A."/>
            <person name="Culley D."/>
            <person name="Magnuson J.K."/>
            <person name="James T.Y."/>
            <person name="O'Malley M.A."/>
            <person name="Stajich J.E."/>
            <person name="Spatafora J.W."/>
            <person name="Visel A."/>
            <person name="Grigoriev I.V."/>
        </authorList>
    </citation>
    <scope>NUCLEOTIDE SEQUENCE [LARGE SCALE GENOMIC DNA]</scope>
    <source>
        <strain evidence="7 8">NRRL 1336</strain>
    </source>
</reference>
<dbReference type="EMBL" id="MCGE01000015">
    <property type="protein sequence ID" value="ORZ14113.1"/>
    <property type="molecule type" value="Genomic_DNA"/>
</dbReference>
<dbReference type="AlphaFoldDB" id="A0A1X2ICU3"/>
<protein>
    <submittedName>
        <fullName evidence="7">DHS-like NAD/FAD-binding domain-containing protein</fullName>
    </submittedName>
</protein>